<dbReference type="SMART" id="SM00454">
    <property type="entry name" value="SAM"/>
    <property type="match status" value="1"/>
</dbReference>
<dbReference type="PROSITE" id="PS50105">
    <property type="entry name" value="SAM_DOMAIN"/>
    <property type="match status" value="1"/>
</dbReference>
<gene>
    <name evidence="4" type="primary">Samhd1_predicted</name>
    <name evidence="4" type="ORF">rCG_32347</name>
</gene>
<feature type="compositionally biased region" description="Basic and acidic residues" evidence="2">
    <location>
        <begin position="1"/>
        <end position="17"/>
    </location>
</feature>
<keyword evidence="1" id="KW-0342">GTP-binding</keyword>
<dbReference type="EMBL" id="CH474005">
    <property type="protein sequence ID" value="EDL96697.1"/>
    <property type="molecule type" value="Genomic_DNA"/>
</dbReference>
<dbReference type="Pfam" id="PF07647">
    <property type="entry name" value="SAM_2"/>
    <property type="match status" value="1"/>
</dbReference>
<feature type="non-terminal residue" evidence="4">
    <location>
        <position position="150"/>
    </location>
</feature>
<dbReference type="InterPro" id="IPR001660">
    <property type="entry name" value="SAM"/>
</dbReference>
<feature type="domain" description="SAM" evidence="3">
    <location>
        <begin position="44"/>
        <end position="109"/>
    </location>
</feature>
<dbReference type="InterPro" id="IPR050135">
    <property type="entry name" value="dGTPase-like"/>
</dbReference>
<dbReference type="SUPFAM" id="SSF109604">
    <property type="entry name" value="HD-domain/PDEase-like"/>
    <property type="match status" value="1"/>
</dbReference>
<dbReference type="InterPro" id="IPR013761">
    <property type="entry name" value="SAM/pointed_sf"/>
</dbReference>
<dbReference type="AlphaFoldDB" id="A6JWR2"/>
<evidence type="ECO:0000313" key="4">
    <source>
        <dbReference type="EMBL" id="EDL96697.1"/>
    </source>
</evidence>
<proteinExistence type="predicted"/>
<evidence type="ECO:0000259" key="3">
    <source>
        <dbReference type="PROSITE" id="PS50105"/>
    </source>
</evidence>
<accession>A6JWR2</accession>
<organism evidence="4 5">
    <name type="scientific">Rattus norvegicus</name>
    <name type="common">Rat</name>
    <dbReference type="NCBI Taxonomy" id="10116"/>
    <lineage>
        <taxon>Eukaryota</taxon>
        <taxon>Metazoa</taxon>
        <taxon>Chordata</taxon>
        <taxon>Craniata</taxon>
        <taxon>Vertebrata</taxon>
        <taxon>Euteleostomi</taxon>
        <taxon>Mammalia</taxon>
        <taxon>Eutheria</taxon>
        <taxon>Euarchontoglires</taxon>
        <taxon>Glires</taxon>
        <taxon>Rodentia</taxon>
        <taxon>Myomorpha</taxon>
        <taxon>Muroidea</taxon>
        <taxon>Muridae</taxon>
        <taxon>Murinae</taxon>
        <taxon>Rattus</taxon>
    </lineage>
</organism>
<evidence type="ECO:0000313" key="5">
    <source>
        <dbReference type="Proteomes" id="UP000234681"/>
    </source>
</evidence>
<reference evidence="4 5" key="1">
    <citation type="submission" date="2005-09" db="EMBL/GenBank/DDBJ databases">
        <authorList>
            <person name="Mural R.J."/>
            <person name="Li P.W."/>
            <person name="Adams M.D."/>
            <person name="Amanatides P.G."/>
            <person name="Baden-Tillson H."/>
            <person name="Barnstead M."/>
            <person name="Chin S.H."/>
            <person name="Dew I."/>
            <person name="Evans C.A."/>
            <person name="Ferriera S."/>
            <person name="Flanigan M."/>
            <person name="Fosler C."/>
            <person name="Glodek A."/>
            <person name="Gu Z."/>
            <person name="Holt R.A."/>
            <person name="Jennings D."/>
            <person name="Kraft C.L."/>
            <person name="Lu F."/>
            <person name="Nguyen T."/>
            <person name="Nusskern D.R."/>
            <person name="Pfannkoch C.M."/>
            <person name="Sitter C."/>
            <person name="Sutton G.G."/>
            <person name="Venter J.C."/>
            <person name="Wang Z."/>
            <person name="Woodage T."/>
            <person name="Zheng X.H."/>
            <person name="Zhong F."/>
        </authorList>
    </citation>
    <scope>NUCLEOTIDE SEQUENCE [LARGE SCALE GENOMIC DNA]</scope>
    <source>
        <strain>BN</strain>
        <strain evidence="5">Sprague-Dawley</strain>
    </source>
</reference>
<dbReference type="Gene3D" id="1.10.150.50">
    <property type="entry name" value="Transcription Factor, Ets-1"/>
    <property type="match status" value="1"/>
</dbReference>
<keyword evidence="1" id="KW-0547">Nucleotide-binding</keyword>
<evidence type="ECO:0000256" key="1">
    <source>
        <dbReference type="ARBA" id="ARBA00023134"/>
    </source>
</evidence>
<name>A6JWR2_RAT</name>
<dbReference type="SUPFAM" id="SSF47769">
    <property type="entry name" value="SAM/Pointed domain"/>
    <property type="match status" value="1"/>
</dbReference>
<dbReference type="Gene3D" id="1.10.3210.10">
    <property type="entry name" value="Hypothetical protein af1432"/>
    <property type="match status" value="1"/>
</dbReference>
<dbReference type="CDD" id="cd09508">
    <property type="entry name" value="SAM_HD"/>
    <property type="match status" value="1"/>
</dbReference>
<evidence type="ECO:0000256" key="2">
    <source>
        <dbReference type="SAM" id="MobiDB-lite"/>
    </source>
</evidence>
<feature type="region of interest" description="Disordered" evidence="2">
    <location>
        <begin position="1"/>
        <end position="45"/>
    </location>
</feature>
<dbReference type="Proteomes" id="UP000234681">
    <property type="component" value="Chromosome 3"/>
</dbReference>
<sequence>MQRPDSEQPAKRSRCDGSPRTPPSTRPAAANESADPESSDLRTWGPEDVCSFLEKRGFREKKVLDIFRENKISGSFLPFLDENLLESLGVSSLEQRKKMIECIQKLNQSRIDLMKVFNDPIHGHIEFHPLLIRIIDTPQFQRLRYIKQLG</sequence>
<dbReference type="GO" id="GO:0005525">
    <property type="term" value="F:GTP binding"/>
    <property type="evidence" value="ECO:0007669"/>
    <property type="project" value="UniProtKB-KW"/>
</dbReference>
<protein>
    <submittedName>
        <fullName evidence="4">SAM domain and HD domain, 1 (Predicted), isoform CRA_a</fullName>
    </submittedName>
</protein>
<dbReference type="PANTHER" id="PTHR11373:SF4">
    <property type="entry name" value="DEOXYNUCLEOSIDE TRIPHOSPHATE TRIPHOSPHOHYDROLASE SAMHD1"/>
    <property type="match status" value="1"/>
</dbReference>
<dbReference type="PANTHER" id="PTHR11373">
    <property type="entry name" value="DEOXYNUCLEOSIDE TRIPHOSPHATE TRIPHOSPHOHYDROLASE"/>
    <property type="match status" value="1"/>
</dbReference>
<dbReference type="FunFam" id="1.10.150.50:FF:000067">
    <property type="entry name" value="SAM and HD domain-containing deoxynucleoside triphosphate triphosphohydrolase 1"/>
    <property type="match status" value="1"/>
</dbReference>